<evidence type="ECO:0000256" key="1">
    <source>
        <dbReference type="SAM" id="SignalP"/>
    </source>
</evidence>
<dbReference type="EMBL" id="HG937694">
    <property type="protein sequence ID" value="CDP37822.1"/>
    <property type="molecule type" value="Genomic_DNA"/>
</dbReference>
<accession>A0A060TG46</accession>
<sequence length="245" mass="27268">MRISALCALMGLTPAMAHMEMVQPAPIKSKYNRFYGYYNVDYSYNAPLGQFPCKGYHIGEPRQSVATYVVGVPYTLKLLGTATHFGGSCQISLSYNGGANFTVIKSIIGGCPIDLEYTFVVPETAPTGQALLSWSWISQVGNRDFYQNCAWVDIVNYNKGDSIEIQGPPMWVSQLEGMCKVPEGKDFVYPEPGDNVEYGGEPQLYTTICDFEHHEASLDYDVPFDNRKIELLAMNTTEVMLISEC</sequence>
<evidence type="ECO:0000313" key="2">
    <source>
        <dbReference type="EMBL" id="CDP37822.1"/>
    </source>
</evidence>
<dbReference type="Gene3D" id="2.70.50.70">
    <property type="match status" value="1"/>
</dbReference>
<reference evidence="2" key="2">
    <citation type="submission" date="2014-06" db="EMBL/GenBank/DDBJ databases">
        <title>The complete genome of Blastobotrys (Arxula) adeninivorans LS3 - a yeast of biotechnological interest.</title>
        <authorList>
            <person name="Kunze G."/>
            <person name="Gaillardin C."/>
            <person name="Czernicka M."/>
            <person name="Durrens P."/>
            <person name="Martin T."/>
            <person name="Boer E."/>
            <person name="Gabaldon T."/>
            <person name="Cruz J."/>
            <person name="Talla E."/>
            <person name="Marck C."/>
            <person name="Goffeau A."/>
            <person name="Barbe V."/>
            <person name="Baret P."/>
            <person name="Baronian K."/>
            <person name="Beier S."/>
            <person name="Bleykasten C."/>
            <person name="Bode R."/>
            <person name="Casaregola S."/>
            <person name="Despons L."/>
            <person name="Fairhead C."/>
            <person name="Giersberg M."/>
            <person name="Gierski P."/>
            <person name="Hahnel U."/>
            <person name="Hartmann A."/>
            <person name="Jankowska D."/>
            <person name="Jubin C."/>
            <person name="Jung P."/>
            <person name="Lafontaine I."/>
            <person name="Leh-Louis V."/>
            <person name="Lemaire M."/>
            <person name="Marcet-Houben M."/>
            <person name="Mascher M."/>
            <person name="Morel G."/>
            <person name="Richard G.-F."/>
            <person name="Riechen J."/>
            <person name="Sacerdot C."/>
            <person name="Sarkar A."/>
            <person name="Savel G."/>
            <person name="Schacherer J."/>
            <person name="Sherman D."/>
            <person name="Straub M.-L."/>
            <person name="Stein N."/>
            <person name="Thierry A."/>
            <person name="Trautwein-Schult A."/>
            <person name="Westhof E."/>
            <person name="Worch S."/>
            <person name="Dujon B."/>
            <person name="Souciet J.-L."/>
            <person name="Wincker P."/>
            <person name="Scholz U."/>
            <person name="Neuveglise N."/>
        </authorList>
    </citation>
    <scope>NUCLEOTIDE SEQUENCE</scope>
    <source>
        <strain evidence="2">LS3</strain>
    </source>
</reference>
<gene>
    <name evidence="2" type="ORF">GNLVRS02_ARAD1D20262g</name>
</gene>
<dbReference type="PhylomeDB" id="A0A060TG46"/>
<keyword evidence="1" id="KW-0732">Signal</keyword>
<protein>
    <submittedName>
        <fullName evidence="2">ARAD1D20262p</fullName>
    </submittedName>
</protein>
<dbReference type="AlphaFoldDB" id="A0A060TG46"/>
<proteinExistence type="predicted"/>
<dbReference type="PANTHER" id="PTHR36182:SF1">
    <property type="entry name" value="PROTEIN, PUTATIVE (AFU_ORTHOLOGUE AFUA_6G10930)-RELATED"/>
    <property type="match status" value="1"/>
</dbReference>
<name>A0A060TG46_BLAAD</name>
<dbReference type="PANTHER" id="PTHR36182">
    <property type="entry name" value="PROTEIN, PUTATIVE (AFU_ORTHOLOGUE AFUA_6G10930)-RELATED"/>
    <property type="match status" value="1"/>
</dbReference>
<reference evidence="2" key="1">
    <citation type="submission" date="2014-02" db="EMBL/GenBank/DDBJ databases">
        <authorList>
            <person name="Genoscope - CEA"/>
        </authorList>
    </citation>
    <scope>NUCLEOTIDE SEQUENCE</scope>
    <source>
        <strain evidence="2">LS3</strain>
    </source>
</reference>
<organism evidence="2">
    <name type="scientific">Blastobotrys adeninivorans</name>
    <name type="common">Yeast</name>
    <name type="synonym">Arxula adeninivorans</name>
    <dbReference type="NCBI Taxonomy" id="409370"/>
    <lineage>
        <taxon>Eukaryota</taxon>
        <taxon>Fungi</taxon>
        <taxon>Dikarya</taxon>
        <taxon>Ascomycota</taxon>
        <taxon>Saccharomycotina</taxon>
        <taxon>Dipodascomycetes</taxon>
        <taxon>Dipodascales</taxon>
        <taxon>Trichomonascaceae</taxon>
        <taxon>Blastobotrys</taxon>
    </lineage>
</organism>
<feature type="chain" id="PRO_5001593278" evidence="1">
    <location>
        <begin position="18"/>
        <end position="245"/>
    </location>
</feature>
<feature type="signal peptide" evidence="1">
    <location>
        <begin position="1"/>
        <end position="17"/>
    </location>
</feature>